<evidence type="ECO:0000313" key="2">
    <source>
        <dbReference type="Proteomes" id="UP001304671"/>
    </source>
</evidence>
<keyword evidence="2" id="KW-1185">Reference proteome</keyword>
<reference evidence="1 2" key="1">
    <citation type="submission" date="2023-12" db="EMBL/GenBank/DDBJ databases">
        <title>Novel species of the genus Arcicella isolated from rivers.</title>
        <authorList>
            <person name="Lu H."/>
        </authorList>
    </citation>
    <scope>NUCLEOTIDE SEQUENCE [LARGE SCALE GENOMIC DNA]</scope>
    <source>
        <strain evidence="1 2">LMG 21963</strain>
    </source>
</reference>
<proteinExistence type="predicted"/>
<name>A0ABU5QTH3_9BACT</name>
<evidence type="ECO:0000313" key="1">
    <source>
        <dbReference type="EMBL" id="MEA5260005.1"/>
    </source>
</evidence>
<sequence>MEGNLLEQKKLIYDCKQIAMQLIINEERSIYEVINILKERGLDEETATTIVDNIEKWQAKQNRKVGIKNMIWGAIWLILGLGGTFANIGFIFYGAIISGIIQCYVGFERYNKS</sequence>
<dbReference type="EMBL" id="JAYFUL010000042">
    <property type="protein sequence ID" value="MEA5260005.1"/>
    <property type="molecule type" value="Genomic_DNA"/>
</dbReference>
<dbReference type="RefSeq" id="WP_309923494.1">
    <property type="nucleotide sequence ID" value="NZ_JAYFUL010000042.1"/>
</dbReference>
<organism evidence="1 2">
    <name type="scientific">Arcicella aquatica</name>
    <dbReference type="NCBI Taxonomy" id="217141"/>
    <lineage>
        <taxon>Bacteria</taxon>
        <taxon>Pseudomonadati</taxon>
        <taxon>Bacteroidota</taxon>
        <taxon>Cytophagia</taxon>
        <taxon>Cytophagales</taxon>
        <taxon>Flectobacillaceae</taxon>
        <taxon>Arcicella</taxon>
    </lineage>
</organism>
<dbReference type="Proteomes" id="UP001304671">
    <property type="component" value="Unassembled WGS sequence"/>
</dbReference>
<gene>
    <name evidence="1" type="ORF">VB264_19565</name>
</gene>
<protein>
    <submittedName>
        <fullName evidence="1">Uncharacterized protein</fullName>
    </submittedName>
</protein>
<comment type="caution">
    <text evidence="1">The sequence shown here is derived from an EMBL/GenBank/DDBJ whole genome shotgun (WGS) entry which is preliminary data.</text>
</comment>
<accession>A0ABU5QTH3</accession>